<feature type="transmembrane region" description="Helical" evidence="1">
    <location>
        <begin position="28"/>
        <end position="46"/>
    </location>
</feature>
<name>A0A8X6UI44_NEPPI</name>
<dbReference type="Proteomes" id="UP000887013">
    <property type="component" value="Unassembled WGS sequence"/>
</dbReference>
<evidence type="ECO:0000313" key="3">
    <source>
        <dbReference type="Proteomes" id="UP000887013"/>
    </source>
</evidence>
<proteinExistence type="predicted"/>
<evidence type="ECO:0000313" key="2">
    <source>
        <dbReference type="EMBL" id="GFU35514.1"/>
    </source>
</evidence>
<protein>
    <submittedName>
        <fullName evidence="2">Uncharacterized protein</fullName>
    </submittedName>
</protein>
<comment type="caution">
    <text evidence="2">The sequence shown here is derived from an EMBL/GenBank/DDBJ whole genome shotgun (WGS) entry which is preliminary data.</text>
</comment>
<accession>A0A8X6UI44</accession>
<sequence>MKFPIETPTKGKTSSIEIPLAGNATGEGFRLGILLFGIQIYITYVYEKNTSTKLEMFVQASRDSRRN</sequence>
<keyword evidence="1" id="KW-0472">Membrane</keyword>
<keyword evidence="1" id="KW-0812">Transmembrane</keyword>
<dbReference type="EMBL" id="BMAW01083759">
    <property type="protein sequence ID" value="GFU35514.1"/>
    <property type="molecule type" value="Genomic_DNA"/>
</dbReference>
<evidence type="ECO:0000256" key="1">
    <source>
        <dbReference type="SAM" id="Phobius"/>
    </source>
</evidence>
<dbReference type="AlphaFoldDB" id="A0A8X6UI44"/>
<keyword evidence="1" id="KW-1133">Transmembrane helix</keyword>
<keyword evidence="3" id="KW-1185">Reference proteome</keyword>
<organism evidence="2 3">
    <name type="scientific">Nephila pilipes</name>
    <name type="common">Giant wood spider</name>
    <name type="synonym">Nephila maculata</name>
    <dbReference type="NCBI Taxonomy" id="299642"/>
    <lineage>
        <taxon>Eukaryota</taxon>
        <taxon>Metazoa</taxon>
        <taxon>Ecdysozoa</taxon>
        <taxon>Arthropoda</taxon>
        <taxon>Chelicerata</taxon>
        <taxon>Arachnida</taxon>
        <taxon>Araneae</taxon>
        <taxon>Araneomorphae</taxon>
        <taxon>Entelegynae</taxon>
        <taxon>Araneoidea</taxon>
        <taxon>Nephilidae</taxon>
        <taxon>Nephila</taxon>
    </lineage>
</organism>
<gene>
    <name evidence="2" type="ORF">NPIL_407941</name>
</gene>
<reference evidence="2" key="1">
    <citation type="submission" date="2020-08" db="EMBL/GenBank/DDBJ databases">
        <title>Multicomponent nature underlies the extraordinary mechanical properties of spider dragline silk.</title>
        <authorList>
            <person name="Kono N."/>
            <person name="Nakamura H."/>
            <person name="Mori M."/>
            <person name="Yoshida Y."/>
            <person name="Ohtoshi R."/>
            <person name="Malay A.D."/>
            <person name="Moran D.A.P."/>
            <person name="Tomita M."/>
            <person name="Numata K."/>
            <person name="Arakawa K."/>
        </authorList>
    </citation>
    <scope>NUCLEOTIDE SEQUENCE</scope>
</reference>